<evidence type="ECO:0000256" key="2">
    <source>
        <dbReference type="ARBA" id="ARBA00022729"/>
    </source>
</evidence>
<dbReference type="InterPro" id="IPR018392">
    <property type="entry name" value="LysM"/>
</dbReference>
<feature type="compositionally biased region" description="Low complexity" evidence="5">
    <location>
        <begin position="531"/>
        <end position="569"/>
    </location>
</feature>
<dbReference type="InterPro" id="IPR036779">
    <property type="entry name" value="LysM_dom_sf"/>
</dbReference>
<dbReference type="Proteomes" id="UP000829685">
    <property type="component" value="Unassembled WGS sequence"/>
</dbReference>
<evidence type="ECO:0000256" key="3">
    <source>
        <dbReference type="ARBA" id="ARBA00023026"/>
    </source>
</evidence>
<evidence type="ECO:0000256" key="4">
    <source>
        <dbReference type="ARBA" id="ARBA00044955"/>
    </source>
</evidence>
<accession>A0A9P9WT91</accession>
<gene>
    <name evidence="7" type="ORF">JX265_003104</name>
</gene>
<reference evidence="7" key="1">
    <citation type="submission" date="2021-03" db="EMBL/GenBank/DDBJ databases">
        <title>Revisited historic fungal species revealed as producer of novel bioactive compounds through whole genome sequencing and comparative genomics.</title>
        <authorList>
            <person name="Vignolle G.A."/>
            <person name="Hochenegger N."/>
            <person name="Mach R.L."/>
            <person name="Mach-Aigner A.R."/>
            <person name="Javad Rahimi M."/>
            <person name="Salim K.A."/>
            <person name="Chan C.M."/>
            <person name="Lim L.B.L."/>
            <person name="Cai F."/>
            <person name="Druzhinina I.S."/>
            <person name="U'Ren J.M."/>
            <person name="Derntl C."/>
        </authorList>
    </citation>
    <scope>NUCLEOTIDE SEQUENCE</scope>
    <source>
        <strain evidence="7">TUCIM 5799</strain>
    </source>
</reference>
<sequence>MDFPQFSNLPTEVRLLIWSLCVPGPRVYEMEIAARRENHNTLPRTASLWSPQAGVTPVVSHVCHEARQVVLQNRHYLMDQDEHRLLPLRKGIDIVHLNWHPGYNDHDYLPDVPDPLPKFRWLAGQAGAASVSAELLHPFNYEAWGWFHEEHEISDPVFHINFLTGRQYHVVLAIIEIHMSEYAAAAQTEVFGTLGEEPIQLVDPRDTATIVKLRDAWRTGQHLDEPEIAKFFATVLDSAETFAASVQQWLQELEMAWIWHRCNMLGVTEQARNELWTPDPSAWSGGHIQPPPPQLFQMRNRWAGRKLNRESPLVQTQLQRMPRFVPALMFRHCKYWLGQPGFSNSIKLSVDRGQPYSNHESRYRDIYTPNLRCHLGNCPHWRRRAHQSPAYGHCTRAHYFSSPEVSVSMKMAVRNLVLLAAALVGSGSNPGSVALAASSGDMEAMDAQPNYPSDPNTTPYCSWWWDNDGSIPCEDMPDAWGITMDDFVRWNPSLASGCGAYKQFMSYCVDASGEPPVSTTAKPTTVTSTKISTTMSSSVRTSTTSTMVTSTTRPTTSNTLTTPTTTTSTKPTNGIATPTPIQPGMVENCDAFYLVQSGDNCEVIASKNGISVTQFLTWNTDIGGSACNGLWAEAYVCVSVIGHTPATPTTTKPGNGIATPTPTQPGMVDNCDAFYKVASGDNCDVIAAKNGITTSQFLQWNTEVGGTACNGLWAEVYVCVSVISHTPTPTTSKPGNGIATPTPTQPGMVANCDAFHKVVSGDSCATIASKNGITVTQLAAWNDVGGTSCPGLWLDVYVCVSIVGHTPATPTTTRPGNGVATPTPTQSGMTPNCKSFHFVATGENCATIASKYKISTTQFINWNPAVGSGCAGLWANTYACVAVL</sequence>
<dbReference type="SUPFAM" id="SSF54106">
    <property type="entry name" value="LysM domain"/>
    <property type="match status" value="4"/>
</dbReference>
<dbReference type="Gene3D" id="3.10.350.10">
    <property type="entry name" value="LysM domain"/>
    <property type="match status" value="4"/>
</dbReference>
<dbReference type="EMBL" id="JAFIMR010000005">
    <property type="protein sequence ID" value="KAI1878927.1"/>
    <property type="molecule type" value="Genomic_DNA"/>
</dbReference>
<dbReference type="InterPro" id="IPR052210">
    <property type="entry name" value="LysM1-like"/>
</dbReference>
<dbReference type="CDD" id="cd00118">
    <property type="entry name" value="LysM"/>
    <property type="match status" value="4"/>
</dbReference>
<keyword evidence="1" id="KW-0147">Chitin-binding</keyword>
<keyword evidence="8" id="KW-1185">Reference proteome</keyword>
<evidence type="ECO:0000256" key="5">
    <source>
        <dbReference type="SAM" id="MobiDB-lite"/>
    </source>
</evidence>
<dbReference type="PROSITE" id="PS51782">
    <property type="entry name" value="LYSM"/>
    <property type="match status" value="4"/>
</dbReference>
<feature type="domain" description="LysM" evidence="6">
    <location>
        <begin position="835"/>
        <end position="881"/>
    </location>
</feature>
<proteinExistence type="inferred from homology"/>
<organism evidence="7 8">
    <name type="scientific">Neoarthrinium moseri</name>
    <dbReference type="NCBI Taxonomy" id="1658444"/>
    <lineage>
        <taxon>Eukaryota</taxon>
        <taxon>Fungi</taxon>
        <taxon>Dikarya</taxon>
        <taxon>Ascomycota</taxon>
        <taxon>Pezizomycotina</taxon>
        <taxon>Sordariomycetes</taxon>
        <taxon>Xylariomycetidae</taxon>
        <taxon>Amphisphaeriales</taxon>
        <taxon>Apiosporaceae</taxon>
        <taxon>Neoarthrinium</taxon>
    </lineage>
</organism>
<dbReference type="Pfam" id="PF20150">
    <property type="entry name" value="2EXR"/>
    <property type="match status" value="1"/>
</dbReference>
<dbReference type="SMART" id="SM00257">
    <property type="entry name" value="LysM"/>
    <property type="match status" value="4"/>
</dbReference>
<feature type="domain" description="LysM" evidence="6">
    <location>
        <begin position="673"/>
        <end position="720"/>
    </location>
</feature>
<comment type="similarity">
    <text evidence="4">Belongs to the secreted LysM effector family.</text>
</comment>
<evidence type="ECO:0000313" key="7">
    <source>
        <dbReference type="EMBL" id="KAI1878927.1"/>
    </source>
</evidence>
<keyword evidence="2" id="KW-0732">Signal</keyword>
<dbReference type="Pfam" id="PF01476">
    <property type="entry name" value="LysM"/>
    <property type="match status" value="4"/>
</dbReference>
<evidence type="ECO:0000313" key="8">
    <source>
        <dbReference type="Proteomes" id="UP000829685"/>
    </source>
</evidence>
<feature type="domain" description="LysM" evidence="6">
    <location>
        <begin position="591"/>
        <end position="638"/>
    </location>
</feature>
<feature type="domain" description="LysM" evidence="6">
    <location>
        <begin position="754"/>
        <end position="800"/>
    </location>
</feature>
<dbReference type="GO" id="GO:0008061">
    <property type="term" value="F:chitin binding"/>
    <property type="evidence" value="ECO:0007669"/>
    <property type="project" value="UniProtKB-KW"/>
</dbReference>
<evidence type="ECO:0000259" key="6">
    <source>
        <dbReference type="PROSITE" id="PS51782"/>
    </source>
</evidence>
<dbReference type="PANTHER" id="PTHR34997">
    <property type="entry name" value="AM15"/>
    <property type="match status" value="1"/>
</dbReference>
<name>A0A9P9WT91_9PEZI</name>
<dbReference type="PANTHER" id="PTHR34997:SF2">
    <property type="entry name" value="LYSM DOMAIN-CONTAINING PROTEIN-RELATED"/>
    <property type="match status" value="1"/>
</dbReference>
<protein>
    <recommendedName>
        <fullName evidence="6">LysM domain-containing protein</fullName>
    </recommendedName>
</protein>
<dbReference type="InterPro" id="IPR045518">
    <property type="entry name" value="2EXR"/>
</dbReference>
<feature type="region of interest" description="Disordered" evidence="5">
    <location>
        <begin position="531"/>
        <end position="581"/>
    </location>
</feature>
<keyword evidence="3" id="KW-0843">Virulence</keyword>
<comment type="caution">
    <text evidence="7">The sequence shown here is derived from an EMBL/GenBank/DDBJ whole genome shotgun (WGS) entry which is preliminary data.</text>
</comment>
<dbReference type="AlphaFoldDB" id="A0A9P9WT91"/>
<evidence type="ECO:0000256" key="1">
    <source>
        <dbReference type="ARBA" id="ARBA00022669"/>
    </source>
</evidence>